<organism evidence="7 8">
    <name type="scientific">Rhizophlyctis rosea</name>
    <dbReference type="NCBI Taxonomy" id="64517"/>
    <lineage>
        <taxon>Eukaryota</taxon>
        <taxon>Fungi</taxon>
        <taxon>Fungi incertae sedis</taxon>
        <taxon>Chytridiomycota</taxon>
        <taxon>Chytridiomycota incertae sedis</taxon>
        <taxon>Chytridiomycetes</taxon>
        <taxon>Rhizophlyctidales</taxon>
        <taxon>Rhizophlyctidaceae</taxon>
        <taxon>Rhizophlyctis</taxon>
    </lineage>
</organism>
<dbReference type="Pfam" id="PF03134">
    <property type="entry name" value="TB2_DP1_HVA22"/>
    <property type="match status" value="1"/>
</dbReference>
<dbReference type="EMBL" id="JADGJD010000643">
    <property type="protein sequence ID" value="KAJ3049447.1"/>
    <property type="molecule type" value="Genomic_DNA"/>
</dbReference>
<comment type="caution">
    <text evidence="6">Lacks conserved residue(s) required for the propagation of feature annotation.</text>
</comment>
<reference evidence="7" key="1">
    <citation type="submission" date="2020-05" db="EMBL/GenBank/DDBJ databases">
        <title>Phylogenomic resolution of chytrid fungi.</title>
        <authorList>
            <person name="Stajich J.E."/>
            <person name="Amses K."/>
            <person name="Simmons R."/>
            <person name="Seto K."/>
            <person name="Myers J."/>
            <person name="Bonds A."/>
            <person name="Quandt C.A."/>
            <person name="Barry K."/>
            <person name="Liu P."/>
            <person name="Grigoriev I."/>
            <person name="Longcore J.E."/>
            <person name="James T.Y."/>
        </authorList>
    </citation>
    <scope>NUCLEOTIDE SEQUENCE</scope>
    <source>
        <strain evidence="7">JEL0318</strain>
    </source>
</reference>
<evidence type="ECO:0000256" key="6">
    <source>
        <dbReference type="RuleBase" id="RU362006"/>
    </source>
</evidence>
<protein>
    <recommendedName>
        <fullName evidence="6">Protein YOP1</fullName>
    </recommendedName>
</protein>
<keyword evidence="5 6" id="KW-0472">Membrane</keyword>
<evidence type="ECO:0000256" key="5">
    <source>
        <dbReference type="ARBA" id="ARBA00023136"/>
    </source>
</evidence>
<evidence type="ECO:0000256" key="4">
    <source>
        <dbReference type="ARBA" id="ARBA00022989"/>
    </source>
</evidence>
<dbReference type="PANTHER" id="PTHR12300">
    <property type="entry name" value="HVA22-LIKE PROTEINS"/>
    <property type="match status" value="1"/>
</dbReference>
<evidence type="ECO:0000313" key="8">
    <source>
        <dbReference type="Proteomes" id="UP001212841"/>
    </source>
</evidence>
<feature type="transmembrane region" description="Helical" evidence="6">
    <location>
        <begin position="107"/>
        <end position="131"/>
    </location>
</feature>
<keyword evidence="3 6" id="KW-0812">Transmembrane</keyword>
<evidence type="ECO:0000256" key="3">
    <source>
        <dbReference type="ARBA" id="ARBA00022692"/>
    </source>
</evidence>
<keyword evidence="4 6" id="KW-1133">Transmembrane helix</keyword>
<comment type="similarity">
    <text evidence="2 6">Belongs to the DP1 family.</text>
</comment>
<comment type="caution">
    <text evidence="7">The sequence shown here is derived from an EMBL/GenBank/DDBJ whole genome shotgun (WGS) entry which is preliminary data.</text>
</comment>
<sequence length="204" mass="23312">MAGRSVQPSGSSLIFIAAQQAHSPDPGADYFTQLDKILSTLPFTTLLEQKTRIPKTYFASGIAVVISVLIFLNIWASLLTNVIGFTYPAYMSFKAIESVDKRDDTQWLIYWTIFGFFNTIEFFSGVLLHWVPFYYPFKMAFLLYLHLPYFRGAEYLYETFIRPYLLSSSTRGERQFQGLKEKASFVIGQLNMGGGEHVHKTHGE</sequence>
<feature type="transmembrane region" description="Helical" evidence="6">
    <location>
        <begin position="57"/>
        <end position="87"/>
    </location>
</feature>
<keyword evidence="8" id="KW-1185">Reference proteome</keyword>
<evidence type="ECO:0000256" key="2">
    <source>
        <dbReference type="ARBA" id="ARBA00008573"/>
    </source>
</evidence>
<name>A0AAD5SGX1_9FUNG</name>
<dbReference type="Proteomes" id="UP001212841">
    <property type="component" value="Unassembled WGS sequence"/>
</dbReference>
<comment type="subcellular location">
    <subcellularLocation>
        <location evidence="1 6">Membrane</location>
        <topology evidence="1 6">Multi-pass membrane protein</topology>
    </subcellularLocation>
</comment>
<dbReference type="AlphaFoldDB" id="A0AAD5SGX1"/>
<dbReference type="GO" id="GO:0016020">
    <property type="term" value="C:membrane"/>
    <property type="evidence" value="ECO:0007669"/>
    <property type="project" value="UniProtKB-SubCell"/>
</dbReference>
<proteinExistence type="inferred from homology"/>
<gene>
    <name evidence="7" type="primary">YOP1_1</name>
    <name evidence="7" type="ORF">HK097_009557</name>
</gene>
<evidence type="ECO:0000256" key="1">
    <source>
        <dbReference type="ARBA" id="ARBA00004141"/>
    </source>
</evidence>
<dbReference type="PANTHER" id="PTHR12300:SF161">
    <property type="entry name" value="RECEPTOR EXPRESSION-ENHANCING PROTEIN"/>
    <property type="match status" value="1"/>
</dbReference>
<evidence type="ECO:0000313" key="7">
    <source>
        <dbReference type="EMBL" id="KAJ3049447.1"/>
    </source>
</evidence>
<accession>A0AAD5SGX1</accession>
<dbReference type="InterPro" id="IPR004345">
    <property type="entry name" value="TB2_DP1_HVA22"/>
</dbReference>